<accession>A0AAE6NUC6</accession>
<feature type="transmembrane region" description="Helical" evidence="1">
    <location>
        <begin position="21"/>
        <end position="40"/>
    </location>
</feature>
<dbReference type="AlphaFoldDB" id="A0AAE6NUC6"/>
<dbReference type="GeneID" id="51370896"/>
<feature type="transmembrane region" description="Helical" evidence="1">
    <location>
        <begin position="75"/>
        <end position="93"/>
    </location>
</feature>
<evidence type="ECO:0000313" key="5">
    <source>
        <dbReference type="Proteomes" id="UP000326453"/>
    </source>
</evidence>
<protein>
    <submittedName>
        <fullName evidence="2">Uncharacterized protein</fullName>
    </submittedName>
</protein>
<keyword evidence="4" id="KW-1185">Reference proteome</keyword>
<organism evidence="2 5">
    <name type="scientific">Paracoccus pantotrophus</name>
    <name type="common">Thiosphaera pantotropha</name>
    <dbReference type="NCBI Taxonomy" id="82367"/>
    <lineage>
        <taxon>Bacteria</taxon>
        <taxon>Pseudomonadati</taxon>
        <taxon>Pseudomonadota</taxon>
        <taxon>Alphaproteobacteria</taxon>
        <taxon>Rhodobacterales</taxon>
        <taxon>Paracoccaceae</taxon>
        <taxon>Paracoccus</taxon>
    </lineage>
</organism>
<geneLocation type="plasmid" evidence="5">
    <name>ppan2</name>
</geneLocation>
<evidence type="ECO:0000313" key="3">
    <source>
        <dbReference type="EMBL" id="RKS42889.1"/>
    </source>
</evidence>
<geneLocation type="plasmid" evidence="2">
    <name>pPAN2</name>
</geneLocation>
<dbReference type="EMBL" id="RBLI01000003">
    <property type="protein sequence ID" value="RKS42889.1"/>
    <property type="molecule type" value="Genomic_DNA"/>
</dbReference>
<dbReference type="KEGG" id="ppan:ESD82_09985"/>
<sequence length="232" mass="24387">MTKQNLETHYRTSFIPRAHRIGRITLLIAMAVCLLPALYLSFVLGAWPGAGVILTGFLAVLAFVGIIWIVEPISYFPVLGVCGTYMSFLSGNIGNMRMPVVISCQQAVEAETGSRKAEVAAVLGIAVSVLVNLVFLVALVVIGRALIDAMPAPMALAVKEYTLPALYGAVLVMFMNSATRRNALTGILCGLAIFLSPIPGVLGTAVAGILAILVCFATNRRPARPAGSGQSA</sequence>
<dbReference type="Proteomes" id="UP000273626">
    <property type="component" value="Unassembled WGS sequence"/>
</dbReference>
<feature type="transmembrane region" description="Helical" evidence="1">
    <location>
        <begin position="119"/>
        <end position="141"/>
    </location>
</feature>
<evidence type="ECO:0000256" key="1">
    <source>
        <dbReference type="SAM" id="Phobius"/>
    </source>
</evidence>
<keyword evidence="2" id="KW-0614">Plasmid</keyword>
<feature type="transmembrane region" description="Helical" evidence="1">
    <location>
        <begin position="184"/>
        <end position="217"/>
    </location>
</feature>
<proteinExistence type="predicted"/>
<keyword evidence="1" id="KW-0812">Transmembrane</keyword>
<name>A0AAE6NUC6_PARPN</name>
<keyword evidence="1" id="KW-0472">Membrane</keyword>
<feature type="transmembrane region" description="Helical" evidence="1">
    <location>
        <begin position="161"/>
        <end position="178"/>
    </location>
</feature>
<evidence type="ECO:0000313" key="4">
    <source>
        <dbReference type="Proteomes" id="UP000273626"/>
    </source>
</evidence>
<gene>
    <name evidence="3" type="ORF">BDE18_3815</name>
    <name evidence="2" type="ORF">ESD82_09985</name>
</gene>
<dbReference type="EMBL" id="CP044425">
    <property type="protein sequence ID" value="QFG36519.1"/>
    <property type="molecule type" value="Genomic_DNA"/>
</dbReference>
<reference evidence="2 5" key="2">
    <citation type="submission" date="2019-01" db="EMBL/GenBank/DDBJ databases">
        <title>Complete Genome Sequence and Annotation of the Paracoccus pantotrophus type strain DSM 2944.</title>
        <authorList>
            <person name="Bockwoldt J.A."/>
            <person name="Zimmermann M."/>
            <person name="Tiso T."/>
            <person name="Blank L.M."/>
        </authorList>
    </citation>
    <scope>NUCLEOTIDE SEQUENCE [LARGE SCALE GENOMIC DNA]</scope>
    <source>
        <strain evidence="2 5">DSM 2944</strain>
        <plasmid evidence="5">ppan2</plasmid>
        <plasmid evidence="2">pPAN2</plasmid>
    </source>
</reference>
<evidence type="ECO:0000313" key="2">
    <source>
        <dbReference type="EMBL" id="QFG36519.1"/>
    </source>
</evidence>
<dbReference type="Proteomes" id="UP000326453">
    <property type="component" value="Plasmid pPAN2"/>
</dbReference>
<reference evidence="3 4" key="1">
    <citation type="submission" date="2018-10" db="EMBL/GenBank/DDBJ databases">
        <title>Genomic Encyclopedia of Archaeal and Bacterial Type Strains, Phase II (KMG-II): from individual species to whole genera.</title>
        <authorList>
            <person name="Goeker M."/>
        </authorList>
    </citation>
    <scope>NUCLEOTIDE SEQUENCE [LARGE SCALE GENOMIC DNA]</scope>
    <source>
        <strain evidence="4">ATCC 35512 / DSM 2944 / CIP 106514 / LMD 82.5 / NBRC 102493 / NCCB 82005 / GB17</strain>
        <strain evidence="3">DSM 2944</strain>
    </source>
</reference>
<keyword evidence="1" id="KW-1133">Transmembrane helix</keyword>
<feature type="transmembrane region" description="Helical" evidence="1">
    <location>
        <begin position="46"/>
        <end position="68"/>
    </location>
</feature>
<dbReference type="RefSeq" id="WP_024843444.1">
    <property type="nucleotide sequence ID" value="NZ_CP038205.1"/>
</dbReference>